<organism evidence="1 2">
    <name type="scientific">Riccia fluitans</name>
    <dbReference type="NCBI Taxonomy" id="41844"/>
    <lineage>
        <taxon>Eukaryota</taxon>
        <taxon>Viridiplantae</taxon>
        <taxon>Streptophyta</taxon>
        <taxon>Embryophyta</taxon>
        <taxon>Marchantiophyta</taxon>
        <taxon>Marchantiopsida</taxon>
        <taxon>Marchantiidae</taxon>
        <taxon>Marchantiales</taxon>
        <taxon>Ricciaceae</taxon>
        <taxon>Riccia</taxon>
    </lineage>
</organism>
<accession>A0ABD1YS80</accession>
<protein>
    <submittedName>
        <fullName evidence="1">Uncharacterized protein</fullName>
    </submittedName>
</protein>
<dbReference type="Proteomes" id="UP001605036">
    <property type="component" value="Unassembled WGS sequence"/>
</dbReference>
<name>A0ABD1YS80_9MARC</name>
<sequence length="69" mass="7290">MHQGLHAHNSRLSFLGGLRTQLKQDGGNRFRTAGMFLLDGDCQHGPGGQSGTHSTVQAHLGGQRLAGVL</sequence>
<comment type="caution">
    <text evidence="1">The sequence shown here is derived from an EMBL/GenBank/DDBJ whole genome shotgun (WGS) entry which is preliminary data.</text>
</comment>
<dbReference type="AlphaFoldDB" id="A0ABD1YS80"/>
<keyword evidence="2" id="KW-1185">Reference proteome</keyword>
<proteinExistence type="predicted"/>
<dbReference type="EMBL" id="JBHFFA010000003">
    <property type="protein sequence ID" value="KAL2633441.1"/>
    <property type="molecule type" value="Genomic_DNA"/>
</dbReference>
<reference evidence="1 2" key="1">
    <citation type="submission" date="2024-09" db="EMBL/GenBank/DDBJ databases">
        <title>Chromosome-scale assembly of Riccia fluitans.</title>
        <authorList>
            <person name="Paukszto L."/>
            <person name="Sawicki J."/>
            <person name="Karawczyk K."/>
            <person name="Piernik-Szablinska J."/>
            <person name="Szczecinska M."/>
            <person name="Mazdziarz M."/>
        </authorList>
    </citation>
    <scope>NUCLEOTIDE SEQUENCE [LARGE SCALE GENOMIC DNA]</scope>
    <source>
        <strain evidence="1">Rf_01</strain>
        <tissue evidence="1">Aerial parts of the thallus</tissue>
    </source>
</reference>
<evidence type="ECO:0000313" key="1">
    <source>
        <dbReference type="EMBL" id="KAL2633441.1"/>
    </source>
</evidence>
<gene>
    <name evidence="1" type="ORF">R1flu_004920</name>
</gene>
<evidence type="ECO:0000313" key="2">
    <source>
        <dbReference type="Proteomes" id="UP001605036"/>
    </source>
</evidence>